<keyword evidence="3" id="KW-1185">Reference proteome</keyword>
<evidence type="ECO:0000313" key="2">
    <source>
        <dbReference type="EMBL" id="KAJ3473629.1"/>
    </source>
</evidence>
<evidence type="ECO:0000256" key="1">
    <source>
        <dbReference type="SAM" id="SignalP"/>
    </source>
</evidence>
<dbReference type="EMBL" id="JANAWD010001317">
    <property type="protein sequence ID" value="KAJ3473629.1"/>
    <property type="molecule type" value="Genomic_DNA"/>
</dbReference>
<dbReference type="Gene3D" id="2.60.120.260">
    <property type="entry name" value="Galactose-binding domain-like"/>
    <property type="match status" value="1"/>
</dbReference>
<proteinExistence type="predicted"/>
<comment type="caution">
    <text evidence="2">The sequence shown here is derived from an EMBL/GenBank/DDBJ whole genome shotgun (WGS) entry which is preliminary data.</text>
</comment>
<keyword evidence="1" id="KW-0732">Signal</keyword>
<sequence>MSASVTLAFLASVWFSFPVPRVKAYLVDDRDPQIRYNGTWELKGVQAEYQSTTSLNNIPGGTASLTFSGVQVAVYGSRTSGTYFTRSTYVMDGDNPTVFTAPPESSSTIYGIQFYNSGTLPNTEHTLIITNYGYWFYLDYFDVTTFNPNEPISENDESTLGLQSSALGFLPGAAPTSISALLSSNHQSSRSRMSSSVRASTPLPMPLFIHSYHLKT</sequence>
<evidence type="ECO:0000313" key="3">
    <source>
        <dbReference type="Proteomes" id="UP001212997"/>
    </source>
</evidence>
<protein>
    <submittedName>
        <fullName evidence="2">Uncharacterized protein</fullName>
    </submittedName>
</protein>
<dbReference type="AlphaFoldDB" id="A0AAD5YBY9"/>
<accession>A0AAD5YBY9</accession>
<gene>
    <name evidence="2" type="ORF">NLI96_g12906</name>
</gene>
<dbReference type="Proteomes" id="UP001212997">
    <property type="component" value="Unassembled WGS sequence"/>
</dbReference>
<feature type="chain" id="PRO_5041909751" evidence="1">
    <location>
        <begin position="25"/>
        <end position="216"/>
    </location>
</feature>
<reference evidence="2" key="1">
    <citation type="submission" date="2022-07" db="EMBL/GenBank/DDBJ databases">
        <title>Genome Sequence of Physisporinus lineatus.</title>
        <authorList>
            <person name="Buettner E."/>
        </authorList>
    </citation>
    <scope>NUCLEOTIDE SEQUENCE</scope>
    <source>
        <strain evidence="2">VT162</strain>
    </source>
</reference>
<feature type="signal peptide" evidence="1">
    <location>
        <begin position="1"/>
        <end position="24"/>
    </location>
</feature>
<name>A0AAD5YBY9_9APHY</name>
<organism evidence="2 3">
    <name type="scientific">Meripilus lineatus</name>
    <dbReference type="NCBI Taxonomy" id="2056292"/>
    <lineage>
        <taxon>Eukaryota</taxon>
        <taxon>Fungi</taxon>
        <taxon>Dikarya</taxon>
        <taxon>Basidiomycota</taxon>
        <taxon>Agaricomycotina</taxon>
        <taxon>Agaricomycetes</taxon>
        <taxon>Polyporales</taxon>
        <taxon>Meripilaceae</taxon>
        <taxon>Meripilus</taxon>
    </lineage>
</organism>